<evidence type="ECO:0000313" key="12">
    <source>
        <dbReference type="Proteomes" id="UP000541444"/>
    </source>
</evidence>
<dbReference type="InterPro" id="IPR006180">
    <property type="entry name" value="3-OHacyl-CoA_DH_CS"/>
</dbReference>
<dbReference type="InterPro" id="IPR008927">
    <property type="entry name" value="6-PGluconate_DH-like_C_sf"/>
</dbReference>
<dbReference type="EMBL" id="JACGCM010002066">
    <property type="protein sequence ID" value="KAF6145407.1"/>
    <property type="molecule type" value="Genomic_DNA"/>
</dbReference>
<evidence type="ECO:0000256" key="5">
    <source>
        <dbReference type="ARBA" id="ARBA00022801"/>
    </source>
</evidence>
<dbReference type="InterPro" id="IPR006108">
    <property type="entry name" value="3HC_DH_C"/>
</dbReference>
<sequence length="312" mass="36140">MGHRSFANFVVHLNLASSPDVVNSFMLEFNKIVRPKADMVTSSRFSDNSQKSKNEKTIEKIRNFKSQRCDQRYEDLEPWDETYFTGIMKSYVYNLDSMVISYYFPLSQCIKGLKVLVKSLFGAKFHSIPLVPSESWHEDVLKMSLHHPEEIVSLVCNISAPFDSSTARLKNWEDYQHFLETRLTFGLAETPSNLFEYYAWDYWFLRIFAKHYLTSNIILKEVVESMKGARNLWLKVICSHDYPGFVVNRIMMPMINEAFLIMYTGVAAKEDIDVGMKIGTNQPMGPLELANFIGLDVYLSIMKVLHTDLEDN</sequence>
<keyword evidence="12" id="KW-1185">Reference proteome</keyword>
<keyword evidence="4 8" id="KW-0479">Metal-binding</keyword>
<dbReference type="InterPro" id="IPR013328">
    <property type="entry name" value="6PGD_dom2"/>
</dbReference>
<reference evidence="11 12" key="1">
    <citation type="journal article" date="2020" name="IScience">
        <title>Genome Sequencing of the Endangered Kingdonia uniflora (Circaeasteraceae, Ranunculales) Reveals Potential Mechanisms of Evolutionary Specialization.</title>
        <authorList>
            <person name="Sun Y."/>
            <person name="Deng T."/>
            <person name="Zhang A."/>
            <person name="Moore M.J."/>
            <person name="Landis J.B."/>
            <person name="Lin N."/>
            <person name="Zhang H."/>
            <person name="Zhang X."/>
            <person name="Huang J."/>
            <person name="Zhang X."/>
            <person name="Sun H."/>
            <person name="Wang H."/>
        </authorList>
    </citation>
    <scope>NUCLEOTIDE SEQUENCE [LARGE SCALE GENOMIC DNA]</scope>
    <source>
        <strain evidence="11">TB1705</strain>
        <tissue evidence="11">Leaf</tissue>
    </source>
</reference>
<protein>
    <submittedName>
        <fullName evidence="11">Uncharacterized protein</fullName>
    </submittedName>
</protein>
<comment type="cofactor">
    <cofactor evidence="8">
        <name>Zn(2+)</name>
        <dbReference type="ChEBI" id="CHEBI:29105"/>
    </cofactor>
    <text evidence="8">Binds 1 zinc ion.</text>
</comment>
<gene>
    <name evidence="11" type="ORF">GIB67_029176</name>
</gene>
<proteinExistence type="inferred from homology"/>
<dbReference type="InterPro" id="IPR045090">
    <property type="entry name" value="Pept_M3A_M3B"/>
</dbReference>
<evidence type="ECO:0000256" key="6">
    <source>
        <dbReference type="ARBA" id="ARBA00022833"/>
    </source>
</evidence>
<evidence type="ECO:0000256" key="2">
    <source>
        <dbReference type="ARBA" id="ARBA00009463"/>
    </source>
</evidence>
<keyword evidence="6 8" id="KW-0862">Zinc</keyword>
<comment type="caution">
    <text evidence="11">The sequence shown here is derived from an EMBL/GenBank/DDBJ whole genome shotgun (WGS) entry which is preliminary data.</text>
</comment>
<dbReference type="GO" id="GO:0006518">
    <property type="term" value="P:peptide metabolic process"/>
    <property type="evidence" value="ECO:0007669"/>
    <property type="project" value="TreeGrafter"/>
</dbReference>
<dbReference type="GO" id="GO:0016616">
    <property type="term" value="F:oxidoreductase activity, acting on the CH-OH group of donors, NAD or NADP as acceptor"/>
    <property type="evidence" value="ECO:0007669"/>
    <property type="project" value="InterPro"/>
</dbReference>
<keyword evidence="7 8" id="KW-0482">Metalloprotease</keyword>
<dbReference type="PANTHER" id="PTHR11804">
    <property type="entry name" value="PROTEASE M3 THIMET OLIGOPEPTIDASE-RELATED"/>
    <property type="match status" value="1"/>
</dbReference>
<dbReference type="SUPFAM" id="SSF55486">
    <property type="entry name" value="Metalloproteases ('zincins'), catalytic domain"/>
    <property type="match status" value="1"/>
</dbReference>
<comment type="similarity">
    <text evidence="2">Belongs to the 3-hydroxyacyl-CoA dehydrogenase family.</text>
</comment>
<dbReference type="GO" id="GO:0004222">
    <property type="term" value="F:metalloendopeptidase activity"/>
    <property type="evidence" value="ECO:0007669"/>
    <property type="project" value="InterPro"/>
</dbReference>
<comment type="similarity">
    <text evidence="1 8">Belongs to the peptidase M3 family.</text>
</comment>
<dbReference type="Gene3D" id="1.10.1040.10">
    <property type="entry name" value="N-(1-d-carboxylethyl)-l-norvaline Dehydrogenase, domain 2"/>
    <property type="match status" value="1"/>
</dbReference>
<evidence type="ECO:0000259" key="9">
    <source>
        <dbReference type="Pfam" id="PF00725"/>
    </source>
</evidence>
<organism evidence="11 12">
    <name type="scientific">Kingdonia uniflora</name>
    <dbReference type="NCBI Taxonomy" id="39325"/>
    <lineage>
        <taxon>Eukaryota</taxon>
        <taxon>Viridiplantae</taxon>
        <taxon>Streptophyta</taxon>
        <taxon>Embryophyta</taxon>
        <taxon>Tracheophyta</taxon>
        <taxon>Spermatophyta</taxon>
        <taxon>Magnoliopsida</taxon>
        <taxon>Ranunculales</taxon>
        <taxon>Circaeasteraceae</taxon>
        <taxon>Kingdonia</taxon>
    </lineage>
</organism>
<dbReference type="Pfam" id="PF01432">
    <property type="entry name" value="Peptidase_M3"/>
    <property type="match status" value="1"/>
</dbReference>
<dbReference type="GO" id="GO:0006508">
    <property type="term" value="P:proteolysis"/>
    <property type="evidence" value="ECO:0007669"/>
    <property type="project" value="UniProtKB-KW"/>
</dbReference>
<dbReference type="OrthoDB" id="17530at2759"/>
<evidence type="ECO:0000256" key="8">
    <source>
        <dbReference type="RuleBase" id="RU003435"/>
    </source>
</evidence>
<dbReference type="InterPro" id="IPR001567">
    <property type="entry name" value="Pept_M3A_M3B_dom"/>
</dbReference>
<dbReference type="Proteomes" id="UP000541444">
    <property type="component" value="Unassembled WGS sequence"/>
</dbReference>
<dbReference type="Gene3D" id="1.10.1370.10">
    <property type="entry name" value="Neurolysin, domain 3"/>
    <property type="match status" value="1"/>
</dbReference>
<dbReference type="InterPro" id="IPR024079">
    <property type="entry name" value="MetalloPept_cat_dom_sf"/>
</dbReference>
<keyword evidence="5 8" id="KW-0378">Hydrolase</keyword>
<dbReference type="AlphaFoldDB" id="A0A7J7LS33"/>
<evidence type="ECO:0000259" key="10">
    <source>
        <dbReference type="Pfam" id="PF01432"/>
    </source>
</evidence>
<evidence type="ECO:0000256" key="7">
    <source>
        <dbReference type="ARBA" id="ARBA00023049"/>
    </source>
</evidence>
<evidence type="ECO:0000313" key="11">
    <source>
        <dbReference type="EMBL" id="KAF6145407.1"/>
    </source>
</evidence>
<dbReference type="Gene3D" id="1.10.1370.40">
    <property type="match status" value="1"/>
</dbReference>
<feature type="domain" description="Peptidase M3A/M3B catalytic" evidence="10">
    <location>
        <begin position="48"/>
        <end position="147"/>
    </location>
</feature>
<dbReference type="InterPro" id="IPR024077">
    <property type="entry name" value="Neurolysin/TOP_dom2"/>
</dbReference>
<dbReference type="SUPFAM" id="SSF48179">
    <property type="entry name" value="6-phosphogluconate dehydrogenase C-terminal domain-like"/>
    <property type="match status" value="1"/>
</dbReference>
<dbReference type="Pfam" id="PF00725">
    <property type="entry name" value="3HCDH"/>
    <property type="match status" value="1"/>
</dbReference>
<dbReference type="PANTHER" id="PTHR11804:SF79">
    <property type="entry name" value="MITOCHONDRIAL INTERMEDIATE PEPTIDASE"/>
    <property type="match status" value="1"/>
</dbReference>
<evidence type="ECO:0000256" key="1">
    <source>
        <dbReference type="ARBA" id="ARBA00006040"/>
    </source>
</evidence>
<accession>A0A7J7LS33</accession>
<dbReference type="PROSITE" id="PS00067">
    <property type="entry name" value="3HCDH"/>
    <property type="match status" value="1"/>
</dbReference>
<feature type="domain" description="3-hydroxyacyl-CoA dehydrogenase C-terminal" evidence="9">
    <location>
        <begin position="244"/>
        <end position="311"/>
    </location>
</feature>
<dbReference type="GO" id="GO:0046872">
    <property type="term" value="F:metal ion binding"/>
    <property type="evidence" value="ECO:0007669"/>
    <property type="project" value="UniProtKB-UniRule"/>
</dbReference>
<keyword evidence="3 8" id="KW-0645">Protease</keyword>
<evidence type="ECO:0000256" key="4">
    <source>
        <dbReference type="ARBA" id="ARBA00022723"/>
    </source>
</evidence>
<dbReference type="GO" id="GO:0006631">
    <property type="term" value="P:fatty acid metabolic process"/>
    <property type="evidence" value="ECO:0007669"/>
    <property type="project" value="InterPro"/>
</dbReference>
<dbReference type="Gene3D" id="3.40.390.10">
    <property type="entry name" value="Collagenase (Catalytic Domain)"/>
    <property type="match status" value="1"/>
</dbReference>
<evidence type="ECO:0000256" key="3">
    <source>
        <dbReference type="ARBA" id="ARBA00022670"/>
    </source>
</evidence>
<name>A0A7J7LS33_9MAGN</name>